<sequence>MINIDIVYSFEIFYTVNIDITYSRTWAVHSVSRPCDSSVYHILSLSLSLISRPCSCCYEDSSVLLLVKSVCFFLYSSPDLSTQSFVAVFSTHLICLLHHHCFESEFYRFKFESIWLYLR</sequence>
<proteinExistence type="predicted"/>
<organism evidence="1 2">
    <name type="scientific">Tagetes erecta</name>
    <name type="common">African marigold</name>
    <dbReference type="NCBI Taxonomy" id="13708"/>
    <lineage>
        <taxon>Eukaryota</taxon>
        <taxon>Viridiplantae</taxon>
        <taxon>Streptophyta</taxon>
        <taxon>Embryophyta</taxon>
        <taxon>Tracheophyta</taxon>
        <taxon>Spermatophyta</taxon>
        <taxon>Magnoliopsida</taxon>
        <taxon>eudicotyledons</taxon>
        <taxon>Gunneridae</taxon>
        <taxon>Pentapetalae</taxon>
        <taxon>asterids</taxon>
        <taxon>campanulids</taxon>
        <taxon>Asterales</taxon>
        <taxon>Asteraceae</taxon>
        <taxon>Asteroideae</taxon>
        <taxon>Heliantheae alliance</taxon>
        <taxon>Tageteae</taxon>
        <taxon>Tagetes</taxon>
    </lineage>
</organism>
<dbReference type="EMBL" id="JAUHHV010000010">
    <property type="protein sequence ID" value="KAK1409667.1"/>
    <property type="molecule type" value="Genomic_DNA"/>
</dbReference>
<dbReference type="Proteomes" id="UP001229421">
    <property type="component" value="Unassembled WGS sequence"/>
</dbReference>
<dbReference type="AlphaFoldDB" id="A0AAD8NHX2"/>
<gene>
    <name evidence="1" type="ORF">QVD17_36196</name>
</gene>
<comment type="caution">
    <text evidence="1">The sequence shown here is derived from an EMBL/GenBank/DDBJ whole genome shotgun (WGS) entry which is preliminary data.</text>
</comment>
<accession>A0AAD8NHX2</accession>
<name>A0AAD8NHX2_TARER</name>
<keyword evidence="2" id="KW-1185">Reference proteome</keyword>
<evidence type="ECO:0000313" key="1">
    <source>
        <dbReference type="EMBL" id="KAK1409667.1"/>
    </source>
</evidence>
<reference evidence="1" key="1">
    <citation type="journal article" date="2023" name="bioRxiv">
        <title>Improved chromosome-level genome assembly for marigold (Tagetes erecta).</title>
        <authorList>
            <person name="Jiang F."/>
            <person name="Yuan L."/>
            <person name="Wang S."/>
            <person name="Wang H."/>
            <person name="Xu D."/>
            <person name="Wang A."/>
            <person name="Fan W."/>
        </authorList>
    </citation>
    <scope>NUCLEOTIDE SEQUENCE</scope>
    <source>
        <strain evidence="1">WSJ</strain>
        <tissue evidence="1">Leaf</tissue>
    </source>
</reference>
<evidence type="ECO:0000313" key="2">
    <source>
        <dbReference type="Proteomes" id="UP001229421"/>
    </source>
</evidence>
<protein>
    <submittedName>
        <fullName evidence="1">Uncharacterized protein</fullName>
    </submittedName>
</protein>